<feature type="compositionally biased region" description="Basic and acidic residues" evidence="1">
    <location>
        <begin position="487"/>
        <end position="508"/>
    </location>
</feature>
<feature type="region of interest" description="Disordered" evidence="1">
    <location>
        <begin position="465"/>
        <end position="518"/>
    </location>
</feature>
<organism evidence="4 5">
    <name type="scientific">Lojkania enalia</name>
    <dbReference type="NCBI Taxonomy" id="147567"/>
    <lineage>
        <taxon>Eukaryota</taxon>
        <taxon>Fungi</taxon>
        <taxon>Dikarya</taxon>
        <taxon>Ascomycota</taxon>
        <taxon>Pezizomycotina</taxon>
        <taxon>Dothideomycetes</taxon>
        <taxon>Pleosporomycetidae</taxon>
        <taxon>Pleosporales</taxon>
        <taxon>Pleosporales incertae sedis</taxon>
        <taxon>Lojkania</taxon>
    </lineage>
</organism>
<feature type="compositionally biased region" description="Low complexity" evidence="1">
    <location>
        <begin position="27"/>
        <end position="36"/>
    </location>
</feature>
<dbReference type="EMBL" id="ML986585">
    <property type="protein sequence ID" value="KAF2268781.1"/>
    <property type="molecule type" value="Genomic_DNA"/>
</dbReference>
<dbReference type="OrthoDB" id="3533814at2759"/>
<sequence length="518" mass="57223">MAPHIEKDNHESPISTRTSMDDDRISSIHTTSSMSSAEEDKITPIIHCTSRYSTDSPGLDHTPIPTNTFSKIENLKGKPASTFRVAKHITESRDEQTTILRRFDRVNLRNLLVMQDEIAGLEEEIEKLCDEQCDDYWLKEEKVGRGHRIEELDRELREKIRQYYDAILITMNIQSLARPSLRNLYTTRQIMRKYGGGHLAKKEFESDLSALSWKKDDDLLTKLFEGQFASIFQDTSSNYPSPRRIAFAVTFVSTICIAIFLVGAVVGLYFVSSIRKRLGMLGCFTVLFAATIAMLTNARRQDVFVATAAYAAVLVVFVSGNIAADPIPTTCIFQNTNTGAGAAILNTVAPINSLGSLSTANFVATVMATPIATITYTQTVPQSAVTIVSTVISQITATPTIIIKKGELSTFAKTGIGVGASVGALFCLMVIGCGAVPCLWRGWKKGIWRFGSGGRHSIAVSGRPRRFSSWKGRGSKAGNGPSWRVNPRRDNEEVIEKPEKAKDLKWEQDLPNEANGNW</sequence>
<keyword evidence="2" id="KW-1133">Transmembrane helix</keyword>
<accession>A0A9P4N989</accession>
<proteinExistence type="predicted"/>
<dbReference type="AlphaFoldDB" id="A0A9P4N989"/>
<feature type="transmembrane region" description="Helical" evidence="2">
    <location>
        <begin position="278"/>
        <end position="296"/>
    </location>
</feature>
<dbReference type="InterPro" id="IPR046529">
    <property type="entry name" value="DUF6594"/>
</dbReference>
<name>A0A9P4N989_9PLEO</name>
<feature type="domain" description="DUF6594" evidence="3">
    <location>
        <begin position="85"/>
        <end position="315"/>
    </location>
</feature>
<dbReference type="Pfam" id="PF20237">
    <property type="entry name" value="DUF6594"/>
    <property type="match status" value="1"/>
</dbReference>
<dbReference type="PANTHER" id="PTHR34502">
    <property type="entry name" value="DUF6594 DOMAIN-CONTAINING PROTEIN-RELATED"/>
    <property type="match status" value="1"/>
</dbReference>
<keyword evidence="2" id="KW-0472">Membrane</keyword>
<evidence type="ECO:0000259" key="3">
    <source>
        <dbReference type="Pfam" id="PF20237"/>
    </source>
</evidence>
<comment type="caution">
    <text evidence="4">The sequence shown here is derived from an EMBL/GenBank/DDBJ whole genome shotgun (WGS) entry which is preliminary data.</text>
</comment>
<feature type="region of interest" description="Disordered" evidence="1">
    <location>
        <begin position="1"/>
        <end position="41"/>
    </location>
</feature>
<evidence type="ECO:0000313" key="5">
    <source>
        <dbReference type="Proteomes" id="UP000800093"/>
    </source>
</evidence>
<evidence type="ECO:0000256" key="1">
    <source>
        <dbReference type="SAM" id="MobiDB-lite"/>
    </source>
</evidence>
<dbReference type="Proteomes" id="UP000800093">
    <property type="component" value="Unassembled WGS sequence"/>
</dbReference>
<feature type="transmembrane region" description="Helical" evidence="2">
    <location>
        <begin position="303"/>
        <end position="324"/>
    </location>
</feature>
<dbReference type="PANTHER" id="PTHR34502:SF4">
    <property type="entry name" value="DUF6594 DOMAIN-CONTAINING PROTEIN"/>
    <property type="match status" value="1"/>
</dbReference>
<feature type="transmembrane region" description="Helical" evidence="2">
    <location>
        <begin position="245"/>
        <end position="272"/>
    </location>
</feature>
<feature type="transmembrane region" description="Helical" evidence="2">
    <location>
        <begin position="416"/>
        <end position="440"/>
    </location>
</feature>
<evidence type="ECO:0000256" key="2">
    <source>
        <dbReference type="SAM" id="Phobius"/>
    </source>
</evidence>
<keyword evidence="2" id="KW-0812">Transmembrane</keyword>
<protein>
    <recommendedName>
        <fullName evidence="3">DUF6594 domain-containing protein</fullName>
    </recommendedName>
</protein>
<feature type="compositionally biased region" description="Basic and acidic residues" evidence="1">
    <location>
        <begin position="1"/>
        <end position="11"/>
    </location>
</feature>
<gene>
    <name evidence="4" type="ORF">CC78DRAFT_565240</name>
</gene>
<reference evidence="5" key="1">
    <citation type="journal article" date="2020" name="Stud. Mycol.">
        <title>101 Dothideomycetes genomes: A test case for predicting lifestyles and emergence of pathogens.</title>
        <authorList>
            <person name="Haridas S."/>
            <person name="Albert R."/>
            <person name="Binder M."/>
            <person name="Bloem J."/>
            <person name="LaButti K."/>
            <person name="Salamov A."/>
            <person name="Andreopoulos B."/>
            <person name="Baker S."/>
            <person name="Barry K."/>
            <person name="Bills G."/>
            <person name="Bluhm B."/>
            <person name="Cannon C."/>
            <person name="Castanera R."/>
            <person name="Culley D."/>
            <person name="Daum C."/>
            <person name="Ezra D."/>
            <person name="Gonzalez J."/>
            <person name="Henrissat B."/>
            <person name="Kuo A."/>
            <person name="Liang C."/>
            <person name="Lipzen A."/>
            <person name="Lutzoni F."/>
            <person name="Magnuson J."/>
            <person name="Mondo S."/>
            <person name="Nolan M."/>
            <person name="Ohm R."/>
            <person name="Pangilinan J."/>
            <person name="Park H.-J."/>
            <person name="Ramirez L."/>
            <person name="Alfaro M."/>
            <person name="Sun H."/>
            <person name="Tritt A."/>
            <person name="Yoshinaga Y."/>
            <person name="Zwiers L.-H."/>
            <person name="Turgeon B."/>
            <person name="Goodwin S."/>
            <person name="Spatafora J."/>
            <person name="Crous P."/>
            <person name="Grigoriev I."/>
        </authorList>
    </citation>
    <scope>NUCLEOTIDE SEQUENCE [LARGE SCALE GENOMIC DNA]</scope>
    <source>
        <strain evidence="5">CBS 304.66</strain>
    </source>
</reference>
<evidence type="ECO:0000313" key="4">
    <source>
        <dbReference type="EMBL" id="KAF2268781.1"/>
    </source>
</evidence>
<keyword evidence="5" id="KW-1185">Reference proteome</keyword>